<organism evidence="5 6">
    <name type="scientific">Apiospora hydei</name>
    <dbReference type="NCBI Taxonomy" id="1337664"/>
    <lineage>
        <taxon>Eukaryota</taxon>
        <taxon>Fungi</taxon>
        <taxon>Dikarya</taxon>
        <taxon>Ascomycota</taxon>
        <taxon>Pezizomycotina</taxon>
        <taxon>Sordariomycetes</taxon>
        <taxon>Xylariomycetidae</taxon>
        <taxon>Amphisphaeriales</taxon>
        <taxon>Apiosporaceae</taxon>
        <taxon>Apiospora</taxon>
    </lineage>
</organism>
<sequence length="316" mass="35494">MERIKVKLQYALAVEYDEVALNLENCLRIEYLVSYFELKKSRWFLDIKLVIITICTIYLLFSNFAISYCETDEKFEKRLAKHRLYNYAARNWGLHARDNDVDDKVLSFLSKPEQVSAASQALLAGVIGYKTGLHLAAYFGLVWAVDKIGDNRSVNVKDSTGQTSLHLASAEGHKEVAKLLIEKGADVKAAANDGWTPLHWASSRGYEEVATLLIEKGADVRATDNSGLMPLHASLRHGHIDRGQFETLPPFLCSTGGLEAFNLLRNRKLHINKRDYYGSTLLSVVVRYGHEELVNQLLAIPNINCTSKDSFSRSAL</sequence>
<reference evidence="5 6" key="1">
    <citation type="submission" date="2023-01" db="EMBL/GenBank/DDBJ databases">
        <title>Analysis of 21 Apiospora genomes using comparative genomics revels a genus with tremendous synthesis potential of carbohydrate active enzymes and secondary metabolites.</title>
        <authorList>
            <person name="Sorensen T."/>
        </authorList>
    </citation>
    <scope>NUCLEOTIDE SEQUENCE [LARGE SCALE GENOMIC DNA]</scope>
    <source>
        <strain evidence="5 6">CBS 114990</strain>
    </source>
</reference>
<keyword evidence="4" id="KW-0812">Transmembrane</keyword>
<keyword evidence="2 3" id="KW-0040">ANK repeat</keyword>
<feature type="repeat" description="ANK" evidence="3">
    <location>
        <begin position="160"/>
        <end position="192"/>
    </location>
</feature>
<accession>A0ABR1VTB9</accession>
<dbReference type="PANTHER" id="PTHR24198">
    <property type="entry name" value="ANKYRIN REPEAT AND PROTEIN KINASE DOMAIN-CONTAINING PROTEIN"/>
    <property type="match status" value="1"/>
</dbReference>
<dbReference type="PROSITE" id="PS50088">
    <property type="entry name" value="ANK_REPEAT"/>
    <property type="match status" value="2"/>
</dbReference>
<name>A0ABR1VTB9_9PEZI</name>
<evidence type="ECO:0000256" key="1">
    <source>
        <dbReference type="ARBA" id="ARBA00022737"/>
    </source>
</evidence>
<dbReference type="PROSITE" id="PS50297">
    <property type="entry name" value="ANK_REP_REGION"/>
    <property type="match status" value="2"/>
</dbReference>
<protein>
    <submittedName>
        <fullName evidence="5">Ankyrin repeat protein</fullName>
    </submittedName>
</protein>
<evidence type="ECO:0000256" key="4">
    <source>
        <dbReference type="SAM" id="Phobius"/>
    </source>
</evidence>
<dbReference type="RefSeq" id="XP_066665461.1">
    <property type="nucleotide sequence ID" value="XM_066813499.1"/>
</dbReference>
<dbReference type="SMART" id="SM00248">
    <property type="entry name" value="ANK"/>
    <property type="match status" value="3"/>
</dbReference>
<feature type="transmembrane region" description="Helical" evidence="4">
    <location>
        <begin position="49"/>
        <end position="68"/>
    </location>
</feature>
<dbReference type="Gene3D" id="1.25.40.20">
    <property type="entry name" value="Ankyrin repeat-containing domain"/>
    <property type="match status" value="3"/>
</dbReference>
<keyword evidence="4" id="KW-0472">Membrane</keyword>
<dbReference type="EMBL" id="JAQQWN010000007">
    <property type="protein sequence ID" value="KAK8074521.1"/>
    <property type="molecule type" value="Genomic_DNA"/>
</dbReference>
<dbReference type="SUPFAM" id="SSF48403">
    <property type="entry name" value="Ankyrin repeat"/>
    <property type="match status" value="1"/>
</dbReference>
<dbReference type="InterPro" id="IPR036770">
    <property type="entry name" value="Ankyrin_rpt-contain_sf"/>
</dbReference>
<evidence type="ECO:0000313" key="5">
    <source>
        <dbReference type="EMBL" id="KAK8074521.1"/>
    </source>
</evidence>
<dbReference type="InterPro" id="IPR002110">
    <property type="entry name" value="Ankyrin_rpt"/>
</dbReference>
<keyword evidence="6" id="KW-1185">Reference proteome</keyword>
<dbReference type="GeneID" id="92046559"/>
<dbReference type="Proteomes" id="UP001433268">
    <property type="component" value="Unassembled WGS sequence"/>
</dbReference>
<keyword evidence="1" id="KW-0677">Repeat</keyword>
<dbReference type="Pfam" id="PF12796">
    <property type="entry name" value="Ank_2"/>
    <property type="match status" value="1"/>
</dbReference>
<keyword evidence="4" id="KW-1133">Transmembrane helix</keyword>
<proteinExistence type="predicted"/>
<dbReference type="PRINTS" id="PR01415">
    <property type="entry name" value="ANKYRIN"/>
</dbReference>
<dbReference type="PANTHER" id="PTHR24198:SF165">
    <property type="entry name" value="ANKYRIN REPEAT-CONTAINING PROTEIN-RELATED"/>
    <property type="match status" value="1"/>
</dbReference>
<evidence type="ECO:0000256" key="3">
    <source>
        <dbReference type="PROSITE-ProRule" id="PRU00023"/>
    </source>
</evidence>
<evidence type="ECO:0000256" key="2">
    <source>
        <dbReference type="ARBA" id="ARBA00023043"/>
    </source>
</evidence>
<gene>
    <name evidence="5" type="ORF">PG997_009184</name>
</gene>
<feature type="repeat" description="ANK" evidence="3">
    <location>
        <begin position="193"/>
        <end position="225"/>
    </location>
</feature>
<comment type="caution">
    <text evidence="5">The sequence shown here is derived from an EMBL/GenBank/DDBJ whole genome shotgun (WGS) entry which is preliminary data.</text>
</comment>
<evidence type="ECO:0000313" key="6">
    <source>
        <dbReference type="Proteomes" id="UP001433268"/>
    </source>
</evidence>